<proteinExistence type="predicted"/>
<dbReference type="OrthoDB" id="1109828at2"/>
<feature type="signal peptide" evidence="1">
    <location>
        <begin position="1"/>
        <end position="22"/>
    </location>
</feature>
<organism evidence="2 5">
    <name type="scientific">Labilibaculum euxinus</name>
    <dbReference type="NCBI Taxonomy" id="2686357"/>
    <lineage>
        <taxon>Bacteria</taxon>
        <taxon>Pseudomonadati</taxon>
        <taxon>Bacteroidota</taxon>
        <taxon>Bacteroidia</taxon>
        <taxon>Marinilabiliales</taxon>
        <taxon>Marinifilaceae</taxon>
        <taxon>Labilibaculum</taxon>
    </lineage>
</organism>
<feature type="chain" id="PRO_5029501092" evidence="1">
    <location>
        <begin position="23"/>
        <end position="481"/>
    </location>
</feature>
<dbReference type="RefSeq" id="WP_156196327.1">
    <property type="nucleotide sequence ID" value="NZ_QTZN02000032.1"/>
</dbReference>
<evidence type="ECO:0000313" key="5">
    <source>
        <dbReference type="Proteomes" id="UP000462449"/>
    </source>
</evidence>
<evidence type="ECO:0000313" key="4">
    <source>
        <dbReference type="Proteomes" id="UP000285951"/>
    </source>
</evidence>
<dbReference type="AlphaFoldDB" id="A0A7M4D7Z1"/>
<dbReference type="Gene3D" id="1.25.40.390">
    <property type="match status" value="1"/>
</dbReference>
<dbReference type="InterPro" id="IPR011990">
    <property type="entry name" value="TPR-like_helical_dom_sf"/>
</dbReference>
<dbReference type="Pfam" id="PF12771">
    <property type="entry name" value="SusD-like_2"/>
    <property type="match status" value="1"/>
</dbReference>
<reference evidence="3 4" key="1">
    <citation type="submission" date="2019-11" db="EMBL/GenBank/DDBJ databases">
        <title>Draft genome sequence of Labilibaculum sp. strain SYP isolated from Black Sea.</title>
        <authorList>
            <person name="Yadav S."/>
            <person name="Villanueva L."/>
        </authorList>
    </citation>
    <scope>NUCLEOTIDE SEQUENCE [LARGE SCALE GENOMIC DNA]</scope>
    <source>
        <strain evidence="3 4">44</strain>
    </source>
</reference>
<keyword evidence="1" id="KW-0732">Signal</keyword>
<protein>
    <submittedName>
        <fullName evidence="2">SusD/RagB family nutrient-binding outer membrane lipoprotein</fullName>
    </submittedName>
</protein>
<evidence type="ECO:0000256" key="1">
    <source>
        <dbReference type="SAM" id="SignalP"/>
    </source>
</evidence>
<comment type="caution">
    <text evidence="2">The sequence shown here is derived from an EMBL/GenBank/DDBJ whole genome shotgun (WGS) entry which is preliminary data.</text>
</comment>
<dbReference type="SUPFAM" id="SSF48452">
    <property type="entry name" value="TPR-like"/>
    <property type="match status" value="1"/>
</dbReference>
<keyword evidence="2" id="KW-0449">Lipoprotein</keyword>
<evidence type="ECO:0000313" key="2">
    <source>
        <dbReference type="EMBL" id="MUP38770.1"/>
    </source>
</evidence>
<reference evidence="2 5" key="2">
    <citation type="submission" date="2019-12" db="EMBL/GenBank/DDBJ databases">
        <title>Draft genome sequence of Labilibaculum sp. strain 44 isolated from deep waters of Black Sea.</title>
        <authorList>
            <person name="Yadav S."/>
            <person name="Villanueva L."/>
        </authorList>
    </citation>
    <scope>NUCLEOTIDE SEQUENCE [LARGE SCALE GENOMIC DNA]</scope>
    <source>
        <strain evidence="2 5">44</strain>
    </source>
</reference>
<dbReference type="Proteomes" id="UP000462449">
    <property type="component" value="Unassembled WGS sequence"/>
</dbReference>
<dbReference type="PROSITE" id="PS51257">
    <property type="entry name" value="PROKAR_LIPOPROTEIN"/>
    <property type="match status" value="1"/>
</dbReference>
<evidence type="ECO:0000313" key="3">
    <source>
        <dbReference type="EMBL" id="MVB07975.1"/>
    </source>
</evidence>
<dbReference type="InterPro" id="IPR041662">
    <property type="entry name" value="SusD-like_2"/>
</dbReference>
<gene>
    <name evidence="3" type="ORF">DWB62_013170</name>
    <name evidence="2" type="ORF">GNY23_13170</name>
</gene>
<name>A0A7M4D7Z1_9BACT</name>
<dbReference type="Proteomes" id="UP000285951">
    <property type="component" value="Unassembled WGS sequence"/>
</dbReference>
<sequence length="481" mass="53940">MKKLKYILIGVLLMGVGFTSCDLEDNNDPKKATEVPAATLFTSGMISFVDQYNNMSVNYNISRLLAQYWMETTYTDESRYDFQDRGIPDSFWDELYRDCLMDFQEAKMVIDAGEFEGALLLKANNQKAIIEIQMVYVYAVLAETFGDIPYSEALQGGENTLPKYDDAATVYADLFVRLDAALATLDSSNGSWGAEDLLFEGDVDSWKTFGNALKLRMGMRMADVPSFNSKSVVEAAVAAGVYNDDLEGAFFSYIGTDPYVNTIYDGFEIDGRKDYVPSNTLIDIMNTLNDPRRALWFTQKDGAYVGLTYGKTDGGTYDNFSHFTPMFFDPKLEVALVDYVEMEFYLAEAVERGYAVGGTAAEHYNNGITASILYYGGTAADAATYLAQPEVAYSTATGTWKQKIGTQKWIAMYNRGVEGWTEWRRLDFPVLNVPEELTYGDIPVRYPYPYNENDQNLDNYTEASTAIGGDKATTKLWFDVN</sequence>
<dbReference type="EMBL" id="WOTW01000032">
    <property type="protein sequence ID" value="MUP38770.1"/>
    <property type="molecule type" value="Genomic_DNA"/>
</dbReference>
<keyword evidence="4" id="KW-1185">Reference proteome</keyword>
<accession>A0A7M4D7Z1</accession>
<dbReference type="EMBL" id="QTZN02000032">
    <property type="protein sequence ID" value="MVB07975.1"/>
    <property type="molecule type" value="Genomic_DNA"/>
</dbReference>